<accession>A0A2P2LG64</accession>
<dbReference type="AlphaFoldDB" id="A0A2P2LG64"/>
<evidence type="ECO:0000313" key="2">
    <source>
        <dbReference type="EMBL" id="MBX16920.1"/>
    </source>
</evidence>
<proteinExistence type="predicted"/>
<keyword evidence="1" id="KW-0812">Transmembrane</keyword>
<dbReference type="EMBL" id="GGEC01036436">
    <property type="protein sequence ID" value="MBX16920.1"/>
    <property type="molecule type" value="Transcribed_RNA"/>
</dbReference>
<feature type="transmembrane region" description="Helical" evidence="1">
    <location>
        <begin position="12"/>
        <end position="31"/>
    </location>
</feature>
<reference evidence="2" key="1">
    <citation type="submission" date="2018-02" db="EMBL/GenBank/DDBJ databases">
        <title>Rhizophora mucronata_Transcriptome.</title>
        <authorList>
            <person name="Meera S.P."/>
            <person name="Sreeshan A."/>
            <person name="Augustine A."/>
        </authorList>
    </citation>
    <scope>NUCLEOTIDE SEQUENCE</scope>
    <source>
        <tissue evidence="2">Leaf</tissue>
    </source>
</reference>
<sequence length="73" mass="8475">MYVRCNRIFLQYLAMLAFIAPLSVFDLLWTLHFCTSLSCTLMVSVKNLADVKLLFNHFRRWKTLDASCITAKA</sequence>
<evidence type="ECO:0000256" key="1">
    <source>
        <dbReference type="SAM" id="Phobius"/>
    </source>
</evidence>
<keyword evidence="1" id="KW-0472">Membrane</keyword>
<protein>
    <submittedName>
        <fullName evidence="2">Small glutamine-rich tetratricopeptide repeat-containing protein alpha</fullName>
    </submittedName>
</protein>
<name>A0A2P2LG64_RHIMU</name>
<keyword evidence="1" id="KW-1133">Transmembrane helix</keyword>
<organism evidence="2">
    <name type="scientific">Rhizophora mucronata</name>
    <name type="common">Asiatic mangrove</name>
    <dbReference type="NCBI Taxonomy" id="61149"/>
    <lineage>
        <taxon>Eukaryota</taxon>
        <taxon>Viridiplantae</taxon>
        <taxon>Streptophyta</taxon>
        <taxon>Embryophyta</taxon>
        <taxon>Tracheophyta</taxon>
        <taxon>Spermatophyta</taxon>
        <taxon>Magnoliopsida</taxon>
        <taxon>eudicotyledons</taxon>
        <taxon>Gunneridae</taxon>
        <taxon>Pentapetalae</taxon>
        <taxon>rosids</taxon>
        <taxon>fabids</taxon>
        <taxon>Malpighiales</taxon>
        <taxon>Rhizophoraceae</taxon>
        <taxon>Rhizophora</taxon>
    </lineage>
</organism>